<dbReference type="SMART" id="SM00235">
    <property type="entry name" value="ZnMc"/>
    <property type="match status" value="1"/>
</dbReference>
<sequence>MSLLKIYLMFLAIINQCWKVQLFNRLDAVTYLINYGFLQSKHHPNDPQVTFALRKFQEYNKLRQTGVLDRKTLEIMNSPRCGMKDVDKYQQNKSSSYTQGNLFTNTKHTQTNHFKLTNTDNIFWYYVSNATIPSYLDEDLVYKALEYAFNRWSSITNVRFKNGAMHGKPDIYIGFYAGNHSDPSPFDGVGGKVAHAANLDLSYRKIGFIHFDLAEHWLINQTSEYYFEVPKHDNKPGSGVDFVYTAIHEVGHVLGLNHVPNRIKSVMNTVLPTPVLGDYRLFDYDVLQIQASYGKCQPKKFDSIFSINDQTYIIVGPFVYLFDSIKHTVDRKRPWPRLTKEIFGMDLIREGFSFEGFLYLFQKTKYNVLQTQNTIPMKKILQYNTPAWYSMITFSIDAAFTHIDGYTYLFQQSFVYRWNSTGPPYDRLPNGKVADGWPKKISAVFPGLPNSIDTAFRWPLDGRTYFFKGPHFYIWDPVSNKADGLYSIAQWRNVCDVFVCRKHSNPFCINSDS</sequence>
<dbReference type="Pfam" id="PF00045">
    <property type="entry name" value="Hemopexin"/>
    <property type="match status" value="2"/>
</dbReference>
<dbReference type="EnsemblMetazoa" id="CLYHEMT000639.1">
    <property type="protein sequence ID" value="CLYHEMP000639.1"/>
    <property type="gene ID" value="CLYHEMG000639"/>
</dbReference>
<feature type="binding site" description="in inhibited form" evidence="9">
    <location>
        <position position="81"/>
    </location>
    <ligand>
        <name>Zn(2+)</name>
        <dbReference type="ChEBI" id="CHEBI:29105"/>
        <label>2</label>
        <note>catalytic</note>
    </ligand>
</feature>
<feature type="binding site" evidence="9">
    <location>
        <position position="210"/>
    </location>
    <ligand>
        <name>Zn(2+)</name>
        <dbReference type="ChEBI" id="CHEBI:29105"/>
        <label>1</label>
    </ligand>
</feature>
<feature type="binding site" evidence="9">
    <location>
        <position position="399"/>
    </location>
    <ligand>
        <name>Ca(2+)</name>
        <dbReference type="ChEBI" id="CHEBI:29108"/>
        <label>5</label>
    </ligand>
</feature>
<dbReference type="SMART" id="SM00120">
    <property type="entry name" value="HX"/>
    <property type="match status" value="3"/>
</dbReference>
<evidence type="ECO:0000256" key="4">
    <source>
        <dbReference type="ARBA" id="ARBA00022801"/>
    </source>
</evidence>
<evidence type="ECO:0000256" key="5">
    <source>
        <dbReference type="ARBA" id="ARBA00022833"/>
    </source>
</evidence>
<feature type="active site" evidence="7">
    <location>
        <position position="249"/>
    </location>
</feature>
<feature type="repeat" description="Hemopexin" evidence="11">
    <location>
        <begin position="393"/>
        <end position="448"/>
    </location>
</feature>
<keyword evidence="9" id="KW-0106">Calcium</keyword>
<dbReference type="OrthoDB" id="5986175at2759"/>
<accession>A0A7M5UZ52</accession>
<dbReference type="GO" id="GO:0006508">
    <property type="term" value="P:proteolysis"/>
    <property type="evidence" value="ECO:0007669"/>
    <property type="project" value="UniProtKB-KW"/>
</dbReference>
<feature type="binding site" evidence="9">
    <location>
        <position position="267"/>
    </location>
    <ligand>
        <name>Zn(2+)</name>
        <dbReference type="ChEBI" id="CHEBI:29105"/>
        <label>2</label>
        <note>catalytic</note>
    </ligand>
</feature>
<evidence type="ECO:0000256" key="11">
    <source>
        <dbReference type="PROSITE-ProRule" id="PRU01011"/>
    </source>
</evidence>
<dbReference type="GO" id="GO:0031012">
    <property type="term" value="C:extracellular matrix"/>
    <property type="evidence" value="ECO:0007669"/>
    <property type="project" value="InterPro"/>
</dbReference>
<dbReference type="InterPro" id="IPR036365">
    <property type="entry name" value="PGBD-like_sf"/>
</dbReference>
<evidence type="ECO:0000256" key="1">
    <source>
        <dbReference type="ARBA" id="ARBA00010370"/>
    </source>
</evidence>
<keyword evidence="5 8" id="KW-0862">Zinc</keyword>
<dbReference type="InterPro" id="IPR036375">
    <property type="entry name" value="Hemopexin-like_dom_sf"/>
</dbReference>
<dbReference type="PROSITE" id="PS51642">
    <property type="entry name" value="HEMOPEXIN_2"/>
    <property type="match status" value="2"/>
</dbReference>
<dbReference type="AlphaFoldDB" id="A0A7M5UZ52"/>
<feature type="chain" id="PRO_5029470962" description="Peptidase metallopeptidase domain-containing protein" evidence="12">
    <location>
        <begin position="20"/>
        <end position="513"/>
    </location>
</feature>
<name>A0A7M5UZ52_9CNID</name>
<dbReference type="GO" id="GO:0030574">
    <property type="term" value="P:collagen catabolic process"/>
    <property type="evidence" value="ECO:0007669"/>
    <property type="project" value="TreeGrafter"/>
</dbReference>
<keyword evidence="12" id="KW-0732">Signal</keyword>
<feature type="binding site" evidence="9">
    <location>
        <position position="304"/>
    </location>
    <ligand>
        <name>Ca(2+)</name>
        <dbReference type="ChEBI" id="CHEBI:29108"/>
        <label>5</label>
    </ligand>
</feature>
<dbReference type="GO" id="GO:0008270">
    <property type="term" value="F:zinc ion binding"/>
    <property type="evidence" value="ECO:0007669"/>
    <property type="project" value="InterPro"/>
</dbReference>
<dbReference type="PRINTS" id="PR00138">
    <property type="entry name" value="MATRIXIN"/>
</dbReference>
<feature type="binding site" evidence="9">
    <location>
        <position position="195"/>
    </location>
    <ligand>
        <name>Zn(2+)</name>
        <dbReference type="ChEBI" id="CHEBI:29105"/>
        <label>1</label>
    </ligand>
</feature>
<evidence type="ECO:0000313" key="14">
    <source>
        <dbReference type="EnsemblMetazoa" id="CLYHEMP000639.1"/>
    </source>
</evidence>
<dbReference type="SUPFAM" id="SSF55486">
    <property type="entry name" value="Metalloproteases ('zincins'), catalytic domain"/>
    <property type="match status" value="1"/>
</dbReference>
<keyword evidence="3 8" id="KW-0479">Metal-binding</keyword>
<dbReference type="GO" id="GO:0004222">
    <property type="term" value="F:metalloendopeptidase activity"/>
    <property type="evidence" value="ECO:0007669"/>
    <property type="project" value="InterPro"/>
</dbReference>
<evidence type="ECO:0000259" key="13">
    <source>
        <dbReference type="SMART" id="SM00235"/>
    </source>
</evidence>
<dbReference type="GO" id="GO:0030198">
    <property type="term" value="P:extracellular matrix organization"/>
    <property type="evidence" value="ECO:0007669"/>
    <property type="project" value="TreeGrafter"/>
</dbReference>
<feature type="binding site" evidence="9">
    <location>
        <position position="170"/>
    </location>
    <ligand>
        <name>Ca(2+)</name>
        <dbReference type="ChEBI" id="CHEBI:29108"/>
        <label>2</label>
    </ligand>
</feature>
<feature type="short sequence motif" description="Cysteine switch" evidence="10">
    <location>
        <begin position="79"/>
        <end position="86"/>
    </location>
</feature>
<feature type="binding site" evidence="8">
    <location>
        <position position="248"/>
    </location>
    <ligand>
        <name>Zn(2+)</name>
        <dbReference type="ChEBI" id="CHEBI:29105"/>
        <label>2</label>
        <note>catalytic</note>
    </ligand>
</feature>
<comment type="similarity">
    <text evidence="1">Belongs to the peptidase M10A family.</text>
</comment>
<dbReference type="Gene3D" id="3.40.390.10">
    <property type="entry name" value="Collagenase (Catalytic Domain)"/>
    <property type="match status" value="1"/>
</dbReference>
<dbReference type="InterPro" id="IPR024079">
    <property type="entry name" value="MetalloPept_cat_dom_sf"/>
</dbReference>
<reference evidence="14" key="1">
    <citation type="submission" date="2021-01" db="UniProtKB">
        <authorList>
            <consortium name="EnsemblMetazoa"/>
        </authorList>
    </citation>
    <scope>IDENTIFICATION</scope>
</reference>
<dbReference type="Pfam" id="PF01471">
    <property type="entry name" value="PG_binding_1"/>
    <property type="match status" value="1"/>
</dbReference>
<feature type="repeat" description="Hemopexin" evidence="11">
    <location>
        <begin position="449"/>
        <end position="495"/>
    </location>
</feature>
<feature type="domain" description="Peptidase metallopeptidase" evidence="13">
    <location>
        <begin position="120"/>
        <end position="295"/>
    </location>
</feature>
<evidence type="ECO:0000256" key="10">
    <source>
        <dbReference type="PIRSR" id="PIRSR621190-5"/>
    </source>
</evidence>
<evidence type="ECO:0000256" key="3">
    <source>
        <dbReference type="ARBA" id="ARBA00022723"/>
    </source>
</evidence>
<dbReference type="InterPro" id="IPR001818">
    <property type="entry name" value="Pept_M10_metallopeptidase"/>
</dbReference>
<feature type="binding site" evidence="8">
    <location>
        <position position="258"/>
    </location>
    <ligand>
        <name>Zn(2+)</name>
        <dbReference type="ChEBI" id="CHEBI:29105"/>
        <label>2</label>
        <note>catalytic</note>
    </ligand>
</feature>
<keyword evidence="15" id="KW-1185">Reference proteome</keyword>
<dbReference type="GeneID" id="136800254"/>
<proteinExistence type="inferred from homology"/>
<dbReference type="PANTHER" id="PTHR10201">
    <property type="entry name" value="MATRIX METALLOPROTEINASE"/>
    <property type="match status" value="1"/>
</dbReference>
<dbReference type="Proteomes" id="UP000594262">
    <property type="component" value="Unplaced"/>
</dbReference>
<dbReference type="PANTHER" id="PTHR10201:SF323">
    <property type="entry name" value="MATRIX METALLOPROTEINASE-21"/>
    <property type="match status" value="1"/>
</dbReference>
<feature type="binding site" evidence="8">
    <location>
        <position position="252"/>
    </location>
    <ligand>
        <name>Zn(2+)</name>
        <dbReference type="ChEBI" id="CHEBI:29105"/>
        <label>2</label>
        <note>catalytic</note>
    </ligand>
</feature>
<evidence type="ECO:0000256" key="7">
    <source>
        <dbReference type="PIRSR" id="PIRSR001191-1"/>
    </source>
</evidence>
<evidence type="ECO:0000256" key="6">
    <source>
        <dbReference type="ARBA" id="ARBA00023049"/>
    </source>
</evidence>
<dbReference type="InterPro" id="IPR006026">
    <property type="entry name" value="Peptidase_Metallo"/>
</dbReference>
<feature type="binding site" evidence="9">
    <location>
        <position position="346"/>
    </location>
    <ligand>
        <name>Ca(2+)</name>
        <dbReference type="ChEBI" id="CHEBI:29108"/>
        <label>4</label>
    </ligand>
</feature>
<evidence type="ECO:0000313" key="15">
    <source>
        <dbReference type="Proteomes" id="UP000594262"/>
    </source>
</evidence>
<keyword evidence="4" id="KW-0378">Hydrolase</keyword>
<protein>
    <recommendedName>
        <fullName evidence="13">Peptidase metallopeptidase domain-containing protein</fullName>
    </recommendedName>
</protein>
<dbReference type="PIRSF" id="PIRSF001191">
    <property type="entry name" value="Peptidase_M10A_matrix"/>
    <property type="match status" value="1"/>
</dbReference>
<evidence type="ECO:0000256" key="9">
    <source>
        <dbReference type="PIRSR" id="PIRSR621190-2"/>
    </source>
</evidence>
<dbReference type="InterPro" id="IPR002477">
    <property type="entry name" value="Peptidoglycan-bd-like"/>
</dbReference>
<organism evidence="14 15">
    <name type="scientific">Clytia hemisphaerica</name>
    <dbReference type="NCBI Taxonomy" id="252671"/>
    <lineage>
        <taxon>Eukaryota</taxon>
        <taxon>Metazoa</taxon>
        <taxon>Cnidaria</taxon>
        <taxon>Hydrozoa</taxon>
        <taxon>Hydroidolina</taxon>
        <taxon>Leptothecata</taxon>
        <taxon>Obeliida</taxon>
        <taxon>Clytiidae</taxon>
        <taxon>Clytia</taxon>
    </lineage>
</organism>
<comment type="cofactor">
    <cofactor evidence="9">
        <name>Zn(2+)</name>
        <dbReference type="ChEBI" id="CHEBI:29105"/>
    </cofactor>
    <text evidence="9">Binds 2 Zn(2+) ions per subunit.</text>
</comment>
<feature type="binding site" evidence="9">
    <location>
        <position position="215"/>
    </location>
    <ligand>
        <name>Ca(2+)</name>
        <dbReference type="ChEBI" id="CHEBI:29108"/>
        <label>1</label>
    </ligand>
</feature>
<dbReference type="Pfam" id="PF00413">
    <property type="entry name" value="Peptidase_M10"/>
    <property type="match status" value="1"/>
</dbReference>
<feature type="binding site" evidence="9">
    <location>
        <position position="180"/>
    </location>
    <ligand>
        <name>Zn(2+)</name>
        <dbReference type="ChEBI" id="CHEBI:29105"/>
        <label>1</label>
    </ligand>
</feature>
<feature type="signal peptide" evidence="12">
    <location>
        <begin position="1"/>
        <end position="19"/>
    </location>
</feature>
<keyword evidence="6" id="KW-0482">Metalloprotease</keyword>
<evidence type="ECO:0000256" key="8">
    <source>
        <dbReference type="PIRSR" id="PIRSR001191-2"/>
    </source>
</evidence>
<dbReference type="RefSeq" id="XP_066912977.1">
    <property type="nucleotide sequence ID" value="XM_067056876.1"/>
</dbReference>
<feature type="binding site" evidence="9">
    <location>
        <position position="302"/>
    </location>
    <ligand>
        <name>Ca(2+)</name>
        <dbReference type="ChEBI" id="CHEBI:29108"/>
        <label>4</label>
    </ligand>
</feature>
<dbReference type="SUPFAM" id="SSF47090">
    <property type="entry name" value="PGBD-like"/>
    <property type="match status" value="1"/>
</dbReference>
<feature type="binding site" evidence="9">
    <location>
        <position position="453"/>
    </location>
    <ligand>
        <name>Ca(2+)</name>
        <dbReference type="ChEBI" id="CHEBI:29108"/>
        <label>4</label>
    </ligand>
</feature>
<dbReference type="Gene3D" id="2.110.10.10">
    <property type="entry name" value="Hemopexin-like domain"/>
    <property type="match status" value="1"/>
</dbReference>
<feature type="binding site" evidence="9">
    <location>
        <position position="187"/>
    </location>
    <ligand>
        <name>Ca(2+)</name>
        <dbReference type="ChEBI" id="CHEBI:29108"/>
        <label>3</label>
    </ligand>
</feature>
<evidence type="ECO:0000256" key="12">
    <source>
        <dbReference type="SAM" id="SignalP"/>
    </source>
</evidence>
<dbReference type="SUPFAM" id="SSF50923">
    <property type="entry name" value="Hemopexin-like domain"/>
    <property type="match status" value="1"/>
</dbReference>
<keyword evidence="2" id="KW-0645">Protease</keyword>
<feature type="binding site" evidence="9">
    <location>
        <position position="188"/>
    </location>
    <ligand>
        <name>Ca(2+)</name>
        <dbReference type="ChEBI" id="CHEBI:29108"/>
        <label>3</label>
    </ligand>
</feature>
<feature type="binding site" evidence="9">
    <location>
        <position position="212"/>
    </location>
    <ligand>
        <name>Ca(2+)</name>
        <dbReference type="ChEBI" id="CHEBI:29108"/>
        <label>3</label>
    </ligand>
</feature>
<feature type="binding site" evidence="9">
    <location>
        <position position="182"/>
    </location>
    <ligand>
        <name>Zn(2+)</name>
        <dbReference type="ChEBI" id="CHEBI:29105"/>
        <label>1</label>
    </ligand>
</feature>
<feature type="binding site" evidence="9">
    <location>
        <position position="215"/>
    </location>
    <ligand>
        <name>Ca(2+)</name>
        <dbReference type="ChEBI" id="CHEBI:29108"/>
        <label>3</label>
    </ligand>
</feature>
<dbReference type="InterPro" id="IPR021190">
    <property type="entry name" value="Pept_M10A"/>
</dbReference>
<evidence type="ECO:0000256" key="2">
    <source>
        <dbReference type="ARBA" id="ARBA00022670"/>
    </source>
</evidence>
<comment type="cofactor">
    <cofactor evidence="9">
        <name>Ca(2+)</name>
        <dbReference type="ChEBI" id="CHEBI:29108"/>
    </cofactor>
    <text evidence="9">Can bind about 5 Ca(2+) ions per subunit.</text>
</comment>
<dbReference type="InterPro" id="IPR018487">
    <property type="entry name" value="Hemopexin-like_repeat"/>
</dbReference>